<keyword evidence="2" id="KW-1185">Reference proteome</keyword>
<dbReference type="InterPro" id="IPR036188">
    <property type="entry name" value="FAD/NAD-bd_sf"/>
</dbReference>
<dbReference type="AlphaFoldDB" id="A0A6G1JXF3"/>
<gene>
    <name evidence="1" type="ORF">K504DRAFT_537515</name>
</gene>
<evidence type="ECO:0000313" key="1">
    <source>
        <dbReference type="EMBL" id="KAF2704935.1"/>
    </source>
</evidence>
<proteinExistence type="predicted"/>
<dbReference type="EMBL" id="MU005780">
    <property type="protein sequence ID" value="KAF2704935.1"/>
    <property type="molecule type" value="Genomic_DNA"/>
</dbReference>
<protein>
    <submittedName>
        <fullName evidence="1">GMC oxidoreductase</fullName>
    </submittedName>
</protein>
<sequence>MSPISITEAHHAASCDFVVSVRGAVNDHRSKMYSPDVCLDRFVTKIVFDETVTPLRATIVEVLDGKTLYKASPKSGSAASSIAGTATASQELGSVKPAETLQTFNTSVISHLPGVGTNF</sequence>
<dbReference type="Proteomes" id="UP000799428">
    <property type="component" value="Unassembled WGS sequence"/>
</dbReference>
<name>A0A6G1JXF3_9PLEO</name>
<organism evidence="1 2">
    <name type="scientific">Pleomassaria siparia CBS 279.74</name>
    <dbReference type="NCBI Taxonomy" id="1314801"/>
    <lineage>
        <taxon>Eukaryota</taxon>
        <taxon>Fungi</taxon>
        <taxon>Dikarya</taxon>
        <taxon>Ascomycota</taxon>
        <taxon>Pezizomycotina</taxon>
        <taxon>Dothideomycetes</taxon>
        <taxon>Pleosporomycetidae</taxon>
        <taxon>Pleosporales</taxon>
        <taxon>Pleomassariaceae</taxon>
        <taxon>Pleomassaria</taxon>
    </lineage>
</organism>
<reference evidence="1" key="1">
    <citation type="journal article" date="2020" name="Stud. Mycol.">
        <title>101 Dothideomycetes genomes: a test case for predicting lifestyles and emergence of pathogens.</title>
        <authorList>
            <person name="Haridas S."/>
            <person name="Albert R."/>
            <person name="Binder M."/>
            <person name="Bloem J."/>
            <person name="Labutti K."/>
            <person name="Salamov A."/>
            <person name="Andreopoulos B."/>
            <person name="Baker S."/>
            <person name="Barry K."/>
            <person name="Bills G."/>
            <person name="Bluhm B."/>
            <person name="Cannon C."/>
            <person name="Castanera R."/>
            <person name="Culley D."/>
            <person name="Daum C."/>
            <person name="Ezra D."/>
            <person name="Gonzalez J."/>
            <person name="Henrissat B."/>
            <person name="Kuo A."/>
            <person name="Liang C."/>
            <person name="Lipzen A."/>
            <person name="Lutzoni F."/>
            <person name="Magnuson J."/>
            <person name="Mondo S."/>
            <person name="Nolan M."/>
            <person name="Ohm R."/>
            <person name="Pangilinan J."/>
            <person name="Park H.-J."/>
            <person name="Ramirez L."/>
            <person name="Alfaro M."/>
            <person name="Sun H."/>
            <person name="Tritt A."/>
            <person name="Yoshinaga Y."/>
            <person name="Zwiers L.-H."/>
            <person name="Turgeon B."/>
            <person name="Goodwin S."/>
            <person name="Spatafora J."/>
            <person name="Crous P."/>
            <person name="Grigoriev I."/>
        </authorList>
    </citation>
    <scope>NUCLEOTIDE SEQUENCE</scope>
    <source>
        <strain evidence="1">CBS 279.74</strain>
    </source>
</reference>
<dbReference type="Gene3D" id="3.50.50.60">
    <property type="entry name" value="FAD/NAD(P)-binding domain"/>
    <property type="match status" value="1"/>
</dbReference>
<dbReference type="OrthoDB" id="4525486at2759"/>
<evidence type="ECO:0000313" key="2">
    <source>
        <dbReference type="Proteomes" id="UP000799428"/>
    </source>
</evidence>
<accession>A0A6G1JXF3</accession>